<dbReference type="HAMAP" id="MF_00473">
    <property type="entry name" value="G6P_isomerase"/>
    <property type="match status" value="1"/>
</dbReference>
<dbReference type="AlphaFoldDB" id="A0A6J6E4U2"/>
<dbReference type="PROSITE" id="PS51463">
    <property type="entry name" value="P_GLUCOSE_ISOMERASE_3"/>
    <property type="match status" value="1"/>
</dbReference>
<comment type="similarity">
    <text evidence="2">Belongs to the GPI family.</text>
</comment>
<dbReference type="GO" id="GO:0006096">
    <property type="term" value="P:glycolytic process"/>
    <property type="evidence" value="ECO:0007669"/>
    <property type="project" value="UniProtKB-UniPathway"/>
</dbReference>
<evidence type="ECO:0000256" key="7">
    <source>
        <dbReference type="ARBA" id="ARBA00029321"/>
    </source>
</evidence>
<dbReference type="GO" id="GO:0006094">
    <property type="term" value="P:gluconeogenesis"/>
    <property type="evidence" value="ECO:0007669"/>
    <property type="project" value="UniProtKB-KW"/>
</dbReference>
<protein>
    <recommendedName>
        <fullName evidence="3">glucose-6-phosphate isomerase</fullName>
        <ecNumber evidence="3">5.3.1.9</ecNumber>
    </recommendedName>
</protein>
<dbReference type="EC" id="5.3.1.9" evidence="3"/>
<dbReference type="GO" id="GO:0051156">
    <property type="term" value="P:glucose 6-phosphate metabolic process"/>
    <property type="evidence" value="ECO:0007669"/>
    <property type="project" value="TreeGrafter"/>
</dbReference>
<dbReference type="InterPro" id="IPR035476">
    <property type="entry name" value="SIS_PGI_1"/>
</dbReference>
<organism evidence="9">
    <name type="scientific">freshwater metagenome</name>
    <dbReference type="NCBI Taxonomy" id="449393"/>
    <lineage>
        <taxon>unclassified sequences</taxon>
        <taxon>metagenomes</taxon>
        <taxon>ecological metagenomes</taxon>
    </lineage>
</organism>
<dbReference type="PANTHER" id="PTHR11469:SF1">
    <property type="entry name" value="GLUCOSE-6-PHOSPHATE ISOMERASE"/>
    <property type="match status" value="1"/>
</dbReference>
<dbReference type="InterPro" id="IPR001672">
    <property type="entry name" value="G6P_Isomerase"/>
</dbReference>
<dbReference type="InterPro" id="IPR046348">
    <property type="entry name" value="SIS_dom_sf"/>
</dbReference>
<dbReference type="Gene3D" id="1.10.1390.10">
    <property type="match status" value="1"/>
</dbReference>
<evidence type="ECO:0000256" key="8">
    <source>
        <dbReference type="SAM" id="MobiDB-lite"/>
    </source>
</evidence>
<dbReference type="CDD" id="cd05016">
    <property type="entry name" value="SIS_PGI_2"/>
    <property type="match status" value="1"/>
</dbReference>
<feature type="region of interest" description="Disordered" evidence="8">
    <location>
        <begin position="509"/>
        <end position="530"/>
    </location>
</feature>
<dbReference type="GO" id="GO:0048029">
    <property type="term" value="F:monosaccharide binding"/>
    <property type="evidence" value="ECO:0007669"/>
    <property type="project" value="TreeGrafter"/>
</dbReference>
<gene>
    <name evidence="9" type="ORF">UFOPK1740_00274</name>
</gene>
<dbReference type="NCBIfam" id="NF001211">
    <property type="entry name" value="PRK00179.1"/>
    <property type="match status" value="1"/>
</dbReference>
<dbReference type="GO" id="GO:0004347">
    <property type="term" value="F:glucose-6-phosphate isomerase activity"/>
    <property type="evidence" value="ECO:0007669"/>
    <property type="project" value="UniProtKB-EC"/>
</dbReference>
<sequence>MISESKSWTRIVKHGKSKHFDLRKMFSKDPQRGKNFSLKIADLNFDYSKSLIDDKTIKDFLSLAKEIQLDKQISDLLSGELVNNTEKRSVGHIWLRSKDFRPSKIEGVSEIDRVQSNFLNFASDVRSGKIKGHSGKNFSDVVNIGIGGSDLGPAMLYKALLHKHDGKVNCHFVSNIDELEISQVLKNLNPESTLFVVTSKTFTTAETLKNANFAKRWLVNSQGQDAVRSHFVAISTSANACKDFGVDSDRVFPFWDWVGGRFSVFSSVGISLALGYGSDSFKDLQKGASEIDSYLKAKDFSQNAAFIHAIINIWNLNVLKLNSLAVIPYTSSLSRFPAYLQQLWMESNGKSVTKSGKKSKLKTSPVIFGEPGTNSQHSFFQMLHQGNQVIPVDFVLVKDELGQDKEFQDSLFANALAQAAVLAFGKNKAELKSVKTENELISHKIMPGNRPSNIITLPNLEEKSLGQLIGFYESSVIFQGLLLHINSFDQWGVELGKKTASNILKSMSDATKPDYDSSTNQQILNYKKKN</sequence>
<dbReference type="CDD" id="cd05015">
    <property type="entry name" value="SIS_PGI_1"/>
    <property type="match status" value="1"/>
</dbReference>
<keyword evidence="5" id="KW-0324">Glycolysis</keyword>
<evidence type="ECO:0000256" key="2">
    <source>
        <dbReference type="ARBA" id="ARBA00006604"/>
    </source>
</evidence>
<dbReference type="InterPro" id="IPR035482">
    <property type="entry name" value="SIS_PGI_2"/>
</dbReference>
<dbReference type="PROSITE" id="PS00765">
    <property type="entry name" value="P_GLUCOSE_ISOMERASE_1"/>
    <property type="match status" value="1"/>
</dbReference>
<dbReference type="PROSITE" id="PS00174">
    <property type="entry name" value="P_GLUCOSE_ISOMERASE_2"/>
    <property type="match status" value="1"/>
</dbReference>
<dbReference type="InterPro" id="IPR018189">
    <property type="entry name" value="Phosphoglucose_isomerase_CS"/>
</dbReference>
<dbReference type="GO" id="GO:0005829">
    <property type="term" value="C:cytosol"/>
    <property type="evidence" value="ECO:0007669"/>
    <property type="project" value="TreeGrafter"/>
</dbReference>
<dbReference type="PANTHER" id="PTHR11469">
    <property type="entry name" value="GLUCOSE-6-PHOSPHATE ISOMERASE"/>
    <property type="match status" value="1"/>
</dbReference>
<evidence type="ECO:0000256" key="3">
    <source>
        <dbReference type="ARBA" id="ARBA00011952"/>
    </source>
</evidence>
<keyword evidence="4" id="KW-0312">Gluconeogenesis</keyword>
<dbReference type="Pfam" id="PF00342">
    <property type="entry name" value="PGI"/>
    <property type="match status" value="1"/>
</dbReference>
<dbReference type="InterPro" id="IPR023096">
    <property type="entry name" value="G6P_Isomerase_C"/>
</dbReference>
<dbReference type="GO" id="GO:0097367">
    <property type="term" value="F:carbohydrate derivative binding"/>
    <property type="evidence" value="ECO:0007669"/>
    <property type="project" value="InterPro"/>
</dbReference>
<comment type="pathway">
    <text evidence="1">Carbohydrate degradation; glycolysis; D-glyceraldehyde 3-phosphate and glycerone phosphate from D-glucose: step 2/4.</text>
</comment>
<dbReference type="PRINTS" id="PR00662">
    <property type="entry name" value="G6PISOMERASE"/>
</dbReference>
<dbReference type="EMBL" id="CAEZTU010000007">
    <property type="protein sequence ID" value="CAB4571560.1"/>
    <property type="molecule type" value="Genomic_DNA"/>
</dbReference>
<name>A0A6J6E4U2_9ZZZZ</name>
<dbReference type="UniPathway" id="UPA00109">
    <property type="reaction ID" value="UER00181"/>
</dbReference>
<evidence type="ECO:0000256" key="1">
    <source>
        <dbReference type="ARBA" id="ARBA00004926"/>
    </source>
</evidence>
<reference evidence="9" key="1">
    <citation type="submission" date="2020-05" db="EMBL/GenBank/DDBJ databases">
        <authorList>
            <person name="Chiriac C."/>
            <person name="Salcher M."/>
            <person name="Ghai R."/>
            <person name="Kavagutti S V."/>
        </authorList>
    </citation>
    <scope>NUCLEOTIDE SEQUENCE</scope>
</reference>
<comment type="catalytic activity">
    <reaction evidence="7">
        <text>alpha-D-glucose 6-phosphate = beta-D-fructose 6-phosphate</text>
        <dbReference type="Rhea" id="RHEA:11816"/>
        <dbReference type="ChEBI" id="CHEBI:57634"/>
        <dbReference type="ChEBI" id="CHEBI:58225"/>
        <dbReference type="EC" id="5.3.1.9"/>
    </reaction>
</comment>
<dbReference type="Gene3D" id="3.40.50.10490">
    <property type="entry name" value="Glucose-6-phosphate isomerase like protein, domain 1"/>
    <property type="match status" value="2"/>
</dbReference>
<evidence type="ECO:0000256" key="6">
    <source>
        <dbReference type="ARBA" id="ARBA00023235"/>
    </source>
</evidence>
<evidence type="ECO:0000313" key="9">
    <source>
        <dbReference type="EMBL" id="CAB4571560.1"/>
    </source>
</evidence>
<dbReference type="SUPFAM" id="SSF53697">
    <property type="entry name" value="SIS domain"/>
    <property type="match status" value="1"/>
</dbReference>
<proteinExistence type="inferred from homology"/>
<accession>A0A6J6E4U2</accession>
<evidence type="ECO:0000256" key="4">
    <source>
        <dbReference type="ARBA" id="ARBA00022432"/>
    </source>
</evidence>
<evidence type="ECO:0000256" key="5">
    <source>
        <dbReference type="ARBA" id="ARBA00023152"/>
    </source>
</evidence>
<keyword evidence="6" id="KW-0413">Isomerase</keyword>